<evidence type="ECO:0000313" key="2">
    <source>
        <dbReference type="EMBL" id="KAK9833722.1"/>
    </source>
</evidence>
<keyword evidence="3" id="KW-1185">Reference proteome</keyword>
<reference evidence="2 3" key="1">
    <citation type="journal article" date="2024" name="Nat. Commun.">
        <title>Phylogenomics reveals the evolutionary origins of lichenization in chlorophyte algae.</title>
        <authorList>
            <person name="Puginier C."/>
            <person name="Libourel C."/>
            <person name="Otte J."/>
            <person name="Skaloud P."/>
            <person name="Haon M."/>
            <person name="Grisel S."/>
            <person name="Petersen M."/>
            <person name="Berrin J.G."/>
            <person name="Delaux P.M."/>
            <person name="Dal Grande F."/>
            <person name="Keller J."/>
        </authorList>
    </citation>
    <scope>NUCLEOTIDE SEQUENCE [LARGE SCALE GENOMIC DNA]</scope>
    <source>
        <strain evidence="2 3">SAG 2145</strain>
    </source>
</reference>
<evidence type="ECO:0000313" key="3">
    <source>
        <dbReference type="Proteomes" id="UP001438707"/>
    </source>
</evidence>
<name>A0AAW1RIX9_9CHLO</name>
<feature type="compositionally biased region" description="Low complexity" evidence="1">
    <location>
        <begin position="108"/>
        <end position="122"/>
    </location>
</feature>
<dbReference type="EMBL" id="JALJOS010000010">
    <property type="protein sequence ID" value="KAK9833722.1"/>
    <property type="molecule type" value="Genomic_DNA"/>
</dbReference>
<comment type="caution">
    <text evidence="2">The sequence shown here is derived from an EMBL/GenBank/DDBJ whole genome shotgun (WGS) entry which is preliminary data.</text>
</comment>
<dbReference type="AlphaFoldDB" id="A0AAW1RIX9"/>
<sequence length="223" mass="24273">MLHCQDTTGKLARWNVDLYPYDFKVHFRPGVELQDADALTRLPTDKELRDAAPNPNQIRPMAAVLRAVWPVPADLVQTTFTDQNQPTVGTSLTSLPLRRVAAVRPLVLSSSSSPPSTTGLPSHDPDDSEGESEEEEELEEEVEDLSDWQIGTAYAWLANNPDATEEEKMANLNHYRKILYASPGASGGLGQLGRLGTTLSSAPLWSTTASLSTWWDPSGTGSG</sequence>
<proteinExistence type="predicted"/>
<protein>
    <submittedName>
        <fullName evidence="2">Uncharacterized protein</fullName>
    </submittedName>
</protein>
<accession>A0AAW1RIX9</accession>
<dbReference type="Proteomes" id="UP001438707">
    <property type="component" value="Unassembled WGS sequence"/>
</dbReference>
<feature type="compositionally biased region" description="Acidic residues" evidence="1">
    <location>
        <begin position="126"/>
        <end position="144"/>
    </location>
</feature>
<feature type="region of interest" description="Disordered" evidence="1">
    <location>
        <begin position="108"/>
        <end position="144"/>
    </location>
</feature>
<gene>
    <name evidence="2" type="ORF">WJX74_003685</name>
</gene>
<evidence type="ECO:0000256" key="1">
    <source>
        <dbReference type="SAM" id="MobiDB-lite"/>
    </source>
</evidence>
<organism evidence="2 3">
    <name type="scientific">Apatococcus lobatus</name>
    <dbReference type="NCBI Taxonomy" id="904363"/>
    <lineage>
        <taxon>Eukaryota</taxon>
        <taxon>Viridiplantae</taxon>
        <taxon>Chlorophyta</taxon>
        <taxon>core chlorophytes</taxon>
        <taxon>Trebouxiophyceae</taxon>
        <taxon>Chlorellales</taxon>
        <taxon>Chlorellaceae</taxon>
        <taxon>Apatococcus</taxon>
    </lineage>
</organism>